<dbReference type="InterPro" id="IPR036864">
    <property type="entry name" value="Zn2-C6_fun-type_DNA-bd_sf"/>
</dbReference>
<evidence type="ECO:0000313" key="5">
    <source>
        <dbReference type="Proteomes" id="UP001302745"/>
    </source>
</evidence>
<feature type="domain" description="Zn(2)-C6 fungal-type" evidence="3">
    <location>
        <begin position="17"/>
        <end position="45"/>
    </location>
</feature>
<dbReference type="PANTHER" id="PTHR38791:SF11">
    <property type="entry name" value="ZN(II)2CYS6 TRANSCRIPTION FACTOR (EUROFUNG)"/>
    <property type="match status" value="1"/>
</dbReference>
<keyword evidence="1" id="KW-0539">Nucleus</keyword>
<name>A0AAN6VLV5_9PEZI</name>
<sequence length="289" mass="32491">MSEPSTSPDTEVGPREQCWECRRRRLVCDGTQPVCNKCRAARIVCPGYADKKPLTWLAPGQVMSRTRKRKTVRKGGSTGSTGSKKQQPKDKAAPNEPNDSDSTFKSSDGSQLDGSQPDEADLFLPVEMRPEVCDVFEAMLYYNQCIFPELAQYQLGPSAFLLPLIVLQGVPPSIVHTLVSVVLSHRIIRMADDPATNQLVKPMWTRLYRHRDIAVRAINKRISNKETRKNIATLIAVYTLLFATLQQSFTPCWRTHADALMSLVHLWGPFPDVIRDIPDMELSMMAICM</sequence>
<dbReference type="InterPro" id="IPR053175">
    <property type="entry name" value="DHMBA_Reg_Transcription_Factor"/>
</dbReference>
<dbReference type="AlphaFoldDB" id="A0AAN6VLV5"/>
<evidence type="ECO:0000259" key="3">
    <source>
        <dbReference type="PROSITE" id="PS50048"/>
    </source>
</evidence>
<dbReference type="CDD" id="cd00067">
    <property type="entry name" value="GAL4"/>
    <property type="match status" value="1"/>
</dbReference>
<keyword evidence="5" id="KW-1185">Reference proteome</keyword>
<proteinExistence type="predicted"/>
<dbReference type="Pfam" id="PF00172">
    <property type="entry name" value="Zn_clus"/>
    <property type="match status" value="1"/>
</dbReference>
<dbReference type="GO" id="GO:0008270">
    <property type="term" value="F:zinc ion binding"/>
    <property type="evidence" value="ECO:0007669"/>
    <property type="project" value="InterPro"/>
</dbReference>
<dbReference type="SUPFAM" id="SSF57701">
    <property type="entry name" value="Zn2/Cys6 DNA-binding domain"/>
    <property type="match status" value="1"/>
</dbReference>
<protein>
    <recommendedName>
        <fullName evidence="3">Zn(2)-C6 fungal-type domain-containing protein</fullName>
    </recommendedName>
</protein>
<dbReference type="SMART" id="SM00066">
    <property type="entry name" value="GAL4"/>
    <property type="match status" value="1"/>
</dbReference>
<evidence type="ECO:0000256" key="2">
    <source>
        <dbReference type="SAM" id="MobiDB-lite"/>
    </source>
</evidence>
<dbReference type="Gene3D" id="4.10.240.10">
    <property type="entry name" value="Zn(2)-C6 fungal-type DNA-binding domain"/>
    <property type="match status" value="1"/>
</dbReference>
<organism evidence="4 5">
    <name type="scientific">Chaetomidium leptoderma</name>
    <dbReference type="NCBI Taxonomy" id="669021"/>
    <lineage>
        <taxon>Eukaryota</taxon>
        <taxon>Fungi</taxon>
        <taxon>Dikarya</taxon>
        <taxon>Ascomycota</taxon>
        <taxon>Pezizomycotina</taxon>
        <taxon>Sordariomycetes</taxon>
        <taxon>Sordariomycetidae</taxon>
        <taxon>Sordariales</taxon>
        <taxon>Chaetomiaceae</taxon>
        <taxon>Chaetomidium</taxon>
    </lineage>
</organism>
<dbReference type="Pfam" id="PF11951">
    <property type="entry name" value="Fungal_trans_2"/>
    <property type="match status" value="1"/>
</dbReference>
<reference evidence="4" key="1">
    <citation type="journal article" date="2023" name="Mol. Phylogenet. Evol.">
        <title>Genome-scale phylogeny and comparative genomics of the fungal order Sordariales.</title>
        <authorList>
            <person name="Hensen N."/>
            <person name="Bonometti L."/>
            <person name="Westerberg I."/>
            <person name="Brannstrom I.O."/>
            <person name="Guillou S."/>
            <person name="Cros-Aarteil S."/>
            <person name="Calhoun S."/>
            <person name="Haridas S."/>
            <person name="Kuo A."/>
            <person name="Mondo S."/>
            <person name="Pangilinan J."/>
            <person name="Riley R."/>
            <person name="LaButti K."/>
            <person name="Andreopoulos B."/>
            <person name="Lipzen A."/>
            <person name="Chen C."/>
            <person name="Yan M."/>
            <person name="Daum C."/>
            <person name="Ng V."/>
            <person name="Clum A."/>
            <person name="Steindorff A."/>
            <person name="Ohm R.A."/>
            <person name="Martin F."/>
            <person name="Silar P."/>
            <person name="Natvig D.O."/>
            <person name="Lalanne C."/>
            <person name="Gautier V."/>
            <person name="Ament-Velasquez S.L."/>
            <person name="Kruys A."/>
            <person name="Hutchinson M.I."/>
            <person name="Powell A.J."/>
            <person name="Barry K."/>
            <person name="Miller A.N."/>
            <person name="Grigoriev I.V."/>
            <person name="Debuchy R."/>
            <person name="Gladieux P."/>
            <person name="Hiltunen Thoren M."/>
            <person name="Johannesson H."/>
        </authorList>
    </citation>
    <scope>NUCLEOTIDE SEQUENCE</scope>
    <source>
        <strain evidence="4">CBS 538.74</strain>
    </source>
</reference>
<dbReference type="PROSITE" id="PS50048">
    <property type="entry name" value="ZN2_CY6_FUNGAL_2"/>
    <property type="match status" value="1"/>
</dbReference>
<accession>A0AAN6VLV5</accession>
<comment type="caution">
    <text evidence="4">The sequence shown here is derived from an EMBL/GenBank/DDBJ whole genome shotgun (WGS) entry which is preliminary data.</text>
</comment>
<dbReference type="Proteomes" id="UP001302745">
    <property type="component" value="Unassembled WGS sequence"/>
</dbReference>
<reference evidence="4" key="2">
    <citation type="submission" date="2023-05" db="EMBL/GenBank/DDBJ databases">
        <authorList>
            <consortium name="Lawrence Berkeley National Laboratory"/>
            <person name="Steindorff A."/>
            <person name="Hensen N."/>
            <person name="Bonometti L."/>
            <person name="Westerberg I."/>
            <person name="Brannstrom I.O."/>
            <person name="Guillou S."/>
            <person name="Cros-Aarteil S."/>
            <person name="Calhoun S."/>
            <person name="Haridas S."/>
            <person name="Kuo A."/>
            <person name="Mondo S."/>
            <person name="Pangilinan J."/>
            <person name="Riley R."/>
            <person name="Labutti K."/>
            <person name="Andreopoulos B."/>
            <person name="Lipzen A."/>
            <person name="Chen C."/>
            <person name="Yanf M."/>
            <person name="Daum C."/>
            <person name="Ng V."/>
            <person name="Clum A."/>
            <person name="Ohm R."/>
            <person name="Martin F."/>
            <person name="Silar P."/>
            <person name="Natvig D."/>
            <person name="Lalanne C."/>
            <person name="Gautier V."/>
            <person name="Ament-Velasquez S.L."/>
            <person name="Kruys A."/>
            <person name="Hutchinson M.I."/>
            <person name="Powell A.J."/>
            <person name="Barry K."/>
            <person name="Miller A.N."/>
            <person name="Grigoriev I.V."/>
            <person name="Debuchy R."/>
            <person name="Gladieux P."/>
            <person name="Thoren M.H."/>
            <person name="Johannesson H."/>
        </authorList>
    </citation>
    <scope>NUCLEOTIDE SEQUENCE</scope>
    <source>
        <strain evidence="4">CBS 538.74</strain>
    </source>
</reference>
<dbReference type="InterPro" id="IPR001138">
    <property type="entry name" value="Zn2Cys6_DnaBD"/>
</dbReference>
<dbReference type="EMBL" id="MU856937">
    <property type="protein sequence ID" value="KAK4153529.1"/>
    <property type="molecule type" value="Genomic_DNA"/>
</dbReference>
<evidence type="ECO:0000256" key="1">
    <source>
        <dbReference type="ARBA" id="ARBA00023242"/>
    </source>
</evidence>
<dbReference type="GO" id="GO:0000981">
    <property type="term" value="F:DNA-binding transcription factor activity, RNA polymerase II-specific"/>
    <property type="evidence" value="ECO:0007669"/>
    <property type="project" value="InterPro"/>
</dbReference>
<dbReference type="PANTHER" id="PTHR38791">
    <property type="entry name" value="ZN(II)2CYS6 TRANSCRIPTION FACTOR (EUROFUNG)-RELATED-RELATED"/>
    <property type="match status" value="1"/>
</dbReference>
<feature type="region of interest" description="Disordered" evidence="2">
    <location>
        <begin position="59"/>
        <end position="118"/>
    </location>
</feature>
<dbReference type="InterPro" id="IPR021858">
    <property type="entry name" value="Fun_TF"/>
</dbReference>
<gene>
    <name evidence="4" type="ORF">C8A00DRAFT_43538</name>
</gene>
<evidence type="ECO:0000313" key="4">
    <source>
        <dbReference type="EMBL" id="KAK4153529.1"/>
    </source>
</evidence>
<feature type="compositionally biased region" description="Polar residues" evidence="2">
    <location>
        <begin position="100"/>
        <end position="114"/>
    </location>
</feature>